<keyword evidence="1" id="KW-1133">Transmembrane helix</keyword>
<comment type="caution">
    <text evidence="2">The sequence shown here is derived from an EMBL/GenBank/DDBJ whole genome shotgun (WGS) entry which is preliminary data.</text>
</comment>
<evidence type="ECO:0000256" key="1">
    <source>
        <dbReference type="SAM" id="Phobius"/>
    </source>
</evidence>
<feature type="transmembrane region" description="Helical" evidence="1">
    <location>
        <begin position="86"/>
        <end position="104"/>
    </location>
</feature>
<feature type="transmembrane region" description="Helical" evidence="1">
    <location>
        <begin position="110"/>
        <end position="129"/>
    </location>
</feature>
<dbReference type="AlphaFoldDB" id="A0A179ES25"/>
<organism evidence="2 3">
    <name type="scientific">Enterococcus thailandicus</name>
    <dbReference type="NCBI Taxonomy" id="417368"/>
    <lineage>
        <taxon>Bacteria</taxon>
        <taxon>Bacillati</taxon>
        <taxon>Bacillota</taxon>
        <taxon>Bacilli</taxon>
        <taxon>Lactobacillales</taxon>
        <taxon>Enterococcaceae</taxon>
        <taxon>Enterococcus</taxon>
    </lineage>
</organism>
<gene>
    <name evidence="2" type="ORF">A6E74_04500</name>
</gene>
<protein>
    <submittedName>
        <fullName evidence="2">Uncharacterized protein</fullName>
    </submittedName>
</protein>
<keyword evidence="1" id="KW-0812">Transmembrane</keyword>
<feature type="transmembrane region" description="Helical" evidence="1">
    <location>
        <begin position="7"/>
        <end position="35"/>
    </location>
</feature>
<reference evidence="2 3" key="1">
    <citation type="submission" date="2016-04" db="EMBL/GenBank/DDBJ databases">
        <title>Draft genome of an Enterococcus thailandicus strain isolated from bovine feces.</title>
        <authorList>
            <person name="Beukers A.G."/>
            <person name="Zaheer R."/>
            <person name="Goji N."/>
            <person name="Cook S.R."/>
            <person name="Amoako K."/>
            <person name="Chaves A.V."/>
            <person name="Ward M.P."/>
            <person name="Mcallister T.A."/>
        </authorList>
    </citation>
    <scope>NUCLEOTIDE SEQUENCE [LARGE SCALE GENOMIC DNA]</scope>
    <source>
        <strain evidence="2 3">F0711D 46</strain>
    </source>
</reference>
<evidence type="ECO:0000313" key="2">
    <source>
        <dbReference type="EMBL" id="OAQ55984.1"/>
    </source>
</evidence>
<keyword evidence="1" id="KW-0472">Membrane</keyword>
<evidence type="ECO:0000313" key="3">
    <source>
        <dbReference type="Proteomes" id="UP000078516"/>
    </source>
</evidence>
<proteinExistence type="predicted"/>
<accession>A0A179ES25</accession>
<keyword evidence="3" id="KW-1185">Reference proteome</keyword>
<feature type="transmembrane region" description="Helical" evidence="1">
    <location>
        <begin position="55"/>
        <end position="74"/>
    </location>
</feature>
<sequence>MMELSYALILFSTVFFMVINPWIRTIFLFIGILTWNSFFFSQFLAMFQQTITTSFLLTIMNFFVFPLFFLVIGIQMLIMGMIKKNWKNLLLAITLLIFLIYTYKHPEVSIHFNLVDSVIRLSILVALFFKGKLFLKNTSKSEIS</sequence>
<dbReference type="Proteomes" id="UP000078516">
    <property type="component" value="Unassembled WGS sequence"/>
</dbReference>
<name>A0A179ES25_ENTTH</name>
<dbReference type="EMBL" id="LWMN01000011">
    <property type="protein sequence ID" value="OAQ55984.1"/>
    <property type="molecule type" value="Genomic_DNA"/>
</dbReference>